<keyword evidence="7" id="KW-1185">Reference proteome</keyword>
<dbReference type="RefSeq" id="WP_052676821.1">
    <property type="nucleotide sequence ID" value="NZ_JYJA01000036.1"/>
</dbReference>
<sequence>MDDELWDLTDAAGAPIGRTHRRGDPAFPEGLFHIVASVCVVRGDGLVLLTRRAQGKDWGLTWEFPAGSALTGETSEQAAVRELHEETGVQVRAADLRLVGRLTERTALFDFYVAHVAGDPVLALDPDEVCESFWAPLAEAMRRGTAGEMAGPWTRRLAHFGDRLAELVTAPRG</sequence>
<dbReference type="Proteomes" id="UP000034098">
    <property type="component" value="Unassembled WGS sequence"/>
</dbReference>
<evidence type="ECO:0000313" key="6">
    <source>
        <dbReference type="EMBL" id="KJL41899.1"/>
    </source>
</evidence>
<evidence type="ECO:0000256" key="2">
    <source>
        <dbReference type="ARBA" id="ARBA00005582"/>
    </source>
</evidence>
<dbReference type="InterPro" id="IPR000086">
    <property type="entry name" value="NUDIX_hydrolase_dom"/>
</dbReference>
<comment type="cofactor">
    <cofactor evidence="1">
        <name>Mg(2+)</name>
        <dbReference type="ChEBI" id="CHEBI:18420"/>
    </cofactor>
</comment>
<proteinExistence type="inferred from homology"/>
<dbReference type="CDD" id="cd04693">
    <property type="entry name" value="NUDIX_Hydrolase"/>
    <property type="match status" value="1"/>
</dbReference>
<dbReference type="PROSITE" id="PS00893">
    <property type="entry name" value="NUDIX_BOX"/>
    <property type="match status" value="1"/>
</dbReference>
<dbReference type="SUPFAM" id="SSF55811">
    <property type="entry name" value="Nudix"/>
    <property type="match status" value="1"/>
</dbReference>
<evidence type="ECO:0000256" key="4">
    <source>
        <dbReference type="RuleBase" id="RU003476"/>
    </source>
</evidence>
<accession>A0A0M2HB84</accession>
<gene>
    <name evidence="6" type="primary">idi_4</name>
    <name evidence="6" type="ORF">RS82_02516</name>
</gene>
<organism evidence="6 7">
    <name type="scientific">Microbacterium trichothecenolyticum</name>
    <name type="common">Aureobacterium trichothecenolyticum</name>
    <dbReference type="NCBI Taxonomy" id="69370"/>
    <lineage>
        <taxon>Bacteria</taxon>
        <taxon>Bacillati</taxon>
        <taxon>Actinomycetota</taxon>
        <taxon>Actinomycetes</taxon>
        <taxon>Micrococcales</taxon>
        <taxon>Microbacteriaceae</taxon>
        <taxon>Microbacterium</taxon>
    </lineage>
</organism>
<feature type="domain" description="Nudix hydrolase" evidence="5">
    <location>
        <begin position="31"/>
        <end position="157"/>
    </location>
</feature>
<name>A0A0M2HB84_MICTR</name>
<comment type="similarity">
    <text evidence="2 4">Belongs to the Nudix hydrolase family.</text>
</comment>
<dbReference type="GO" id="GO:0016787">
    <property type="term" value="F:hydrolase activity"/>
    <property type="evidence" value="ECO:0007669"/>
    <property type="project" value="UniProtKB-KW"/>
</dbReference>
<evidence type="ECO:0000313" key="7">
    <source>
        <dbReference type="Proteomes" id="UP000034098"/>
    </source>
</evidence>
<dbReference type="InterPro" id="IPR020476">
    <property type="entry name" value="Nudix_hydrolase"/>
</dbReference>
<evidence type="ECO:0000259" key="5">
    <source>
        <dbReference type="PROSITE" id="PS51462"/>
    </source>
</evidence>
<dbReference type="EC" id="5.3.3.2" evidence="6"/>
<dbReference type="PANTHER" id="PTHR43046:SF14">
    <property type="entry name" value="MUTT_NUDIX FAMILY PROTEIN"/>
    <property type="match status" value="1"/>
</dbReference>
<dbReference type="PATRIC" id="fig|69370.6.peg.2560"/>
<protein>
    <submittedName>
        <fullName evidence="6">Isopentenyl-diphosphate Delta-isomerase</fullName>
        <ecNumber evidence="6">5.3.3.2</ecNumber>
    </submittedName>
</protein>
<dbReference type="PRINTS" id="PR00502">
    <property type="entry name" value="NUDIXFAMILY"/>
</dbReference>
<evidence type="ECO:0000256" key="1">
    <source>
        <dbReference type="ARBA" id="ARBA00001946"/>
    </source>
</evidence>
<reference evidence="6 7" key="1">
    <citation type="submission" date="2015-02" db="EMBL/GenBank/DDBJ databases">
        <title>Draft genome sequences of ten Microbacterium spp. with emphasis on heavy metal contaminated environments.</title>
        <authorList>
            <person name="Corretto E."/>
        </authorList>
    </citation>
    <scope>NUCLEOTIDE SEQUENCE [LARGE SCALE GENOMIC DNA]</scope>
    <source>
        <strain evidence="6 7">DSM 8608</strain>
    </source>
</reference>
<evidence type="ECO:0000256" key="3">
    <source>
        <dbReference type="ARBA" id="ARBA00022801"/>
    </source>
</evidence>
<dbReference type="PANTHER" id="PTHR43046">
    <property type="entry name" value="GDP-MANNOSE MANNOSYL HYDROLASE"/>
    <property type="match status" value="1"/>
</dbReference>
<dbReference type="PROSITE" id="PS51462">
    <property type="entry name" value="NUDIX"/>
    <property type="match status" value="1"/>
</dbReference>
<dbReference type="InterPro" id="IPR015797">
    <property type="entry name" value="NUDIX_hydrolase-like_dom_sf"/>
</dbReference>
<dbReference type="Gene3D" id="3.90.79.10">
    <property type="entry name" value="Nucleoside Triphosphate Pyrophosphohydrolase"/>
    <property type="match status" value="1"/>
</dbReference>
<comment type="caution">
    <text evidence="6">The sequence shown here is derived from an EMBL/GenBank/DDBJ whole genome shotgun (WGS) entry which is preliminary data.</text>
</comment>
<dbReference type="InterPro" id="IPR020084">
    <property type="entry name" value="NUDIX_hydrolase_CS"/>
</dbReference>
<keyword evidence="3 4" id="KW-0378">Hydrolase</keyword>
<dbReference type="GO" id="GO:0004452">
    <property type="term" value="F:isopentenyl-diphosphate delta-isomerase activity"/>
    <property type="evidence" value="ECO:0007669"/>
    <property type="project" value="UniProtKB-EC"/>
</dbReference>
<dbReference type="EMBL" id="JYJA01000036">
    <property type="protein sequence ID" value="KJL41899.1"/>
    <property type="molecule type" value="Genomic_DNA"/>
</dbReference>
<dbReference type="Pfam" id="PF00293">
    <property type="entry name" value="NUDIX"/>
    <property type="match status" value="1"/>
</dbReference>
<keyword evidence="6" id="KW-0413">Isomerase</keyword>
<dbReference type="AlphaFoldDB" id="A0A0M2HB84"/>